<name>A0AAU9XP66_9CNID</name>
<protein>
    <submittedName>
        <fullName evidence="3">Uncharacterized protein</fullName>
    </submittedName>
</protein>
<evidence type="ECO:0000313" key="4">
    <source>
        <dbReference type="Proteomes" id="UP001159428"/>
    </source>
</evidence>
<keyword evidence="1" id="KW-0175">Coiled coil</keyword>
<feature type="compositionally biased region" description="Polar residues" evidence="2">
    <location>
        <begin position="1"/>
        <end position="29"/>
    </location>
</feature>
<gene>
    <name evidence="3" type="ORF">PMEA_00025355</name>
</gene>
<feature type="region of interest" description="Disordered" evidence="2">
    <location>
        <begin position="1"/>
        <end position="32"/>
    </location>
</feature>
<dbReference type="Proteomes" id="UP001159428">
    <property type="component" value="Unassembled WGS sequence"/>
</dbReference>
<keyword evidence="4" id="KW-1185">Reference proteome</keyword>
<organism evidence="3 4">
    <name type="scientific">Pocillopora meandrina</name>
    <dbReference type="NCBI Taxonomy" id="46732"/>
    <lineage>
        <taxon>Eukaryota</taxon>
        <taxon>Metazoa</taxon>
        <taxon>Cnidaria</taxon>
        <taxon>Anthozoa</taxon>
        <taxon>Hexacorallia</taxon>
        <taxon>Scleractinia</taxon>
        <taxon>Astrocoeniina</taxon>
        <taxon>Pocilloporidae</taxon>
        <taxon>Pocillopora</taxon>
    </lineage>
</organism>
<comment type="caution">
    <text evidence="3">The sequence shown here is derived from an EMBL/GenBank/DDBJ whole genome shotgun (WGS) entry which is preliminary data.</text>
</comment>
<dbReference type="EMBL" id="CALNXJ010000049">
    <property type="protein sequence ID" value="CAH3151703.1"/>
    <property type="molecule type" value="Genomic_DNA"/>
</dbReference>
<feature type="region of interest" description="Disordered" evidence="2">
    <location>
        <begin position="425"/>
        <end position="452"/>
    </location>
</feature>
<feature type="coiled-coil region" evidence="1">
    <location>
        <begin position="164"/>
        <end position="302"/>
    </location>
</feature>
<proteinExistence type="predicted"/>
<reference evidence="3 4" key="1">
    <citation type="submission" date="2022-05" db="EMBL/GenBank/DDBJ databases">
        <authorList>
            <consortium name="Genoscope - CEA"/>
            <person name="William W."/>
        </authorList>
    </citation>
    <scope>NUCLEOTIDE SEQUENCE [LARGE SCALE GENOMIC DNA]</scope>
</reference>
<evidence type="ECO:0000256" key="1">
    <source>
        <dbReference type="SAM" id="Coils"/>
    </source>
</evidence>
<evidence type="ECO:0000313" key="3">
    <source>
        <dbReference type="EMBL" id="CAH3151703.1"/>
    </source>
</evidence>
<feature type="compositionally biased region" description="Basic residues" evidence="2">
    <location>
        <begin position="425"/>
        <end position="442"/>
    </location>
</feature>
<accession>A0AAU9XP66</accession>
<evidence type="ECO:0000256" key="2">
    <source>
        <dbReference type="SAM" id="MobiDB-lite"/>
    </source>
</evidence>
<dbReference type="AlphaFoldDB" id="A0AAU9XP66"/>
<sequence>MWNPFTQNFNTLPPKQVEQSGSEDTQSLNVGRIELPGGGFIQKPVSEPQPADSAVNIELPGGGFIQKPVSELRQAPADSAVKIELPGGGFIQKPGSETQQAPADYAVKIELPGGGFIQKPGSGPKQAPTISAVPPTCFQFNPVPIPPYVQADEFETPEERLSLLNKLDMVLEEREERKRELDELCAQGKKLEQTLYELNVALDFHTNEMMELTDTLRAKKEQMKYRIQSKRTDNAKLQGIIQQLQLEETKNASYKVMATESKILKGQISKANEEKKVLRKKIDELDHTADEMELRSKIIEQEEITLEKNLIAYVQQLAENGDLKQQYDSSLYVFDDDPYGFVNTITVQDQTHLEPQQSLPHQPPQEVTPQISDDELAEEPAINKADHQVEEVEDPEKIEVLGDNGVLKPKVKKGGFFSRLRKVFRKKPKQSSKRDKRGKKERNKNVINDPEPTKIVNEVTDEDNVVLHLATELGRETLAQEMNERHETVTRL</sequence>